<dbReference type="PANTHER" id="PTHR32552">
    <property type="entry name" value="FERRICHROME IRON RECEPTOR-RELATED"/>
    <property type="match status" value="1"/>
</dbReference>
<dbReference type="Pfam" id="PF07715">
    <property type="entry name" value="Plug"/>
    <property type="match status" value="1"/>
</dbReference>
<evidence type="ECO:0000256" key="1">
    <source>
        <dbReference type="ARBA" id="ARBA00004571"/>
    </source>
</evidence>
<keyword evidence="8 12" id="KW-0798">TonB box</keyword>
<evidence type="ECO:0000256" key="9">
    <source>
        <dbReference type="ARBA" id="ARBA00023136"/>
    </source>
</evidence>
<evidence type="ECO:0000256" key="7">
    <source>
        <dbReference type="ARBA" id="ARBA00023065"/>
    </source>
</evidence>
<dbReference type="SUPFAM" id="SSF56935">
    <property type="entry name" value="Porins"/>
    <property type="match status" value="1"/>
</dbReference>
<evidence type="ECO:0000256" key="8">
    <source>
        <dbReference type="ARBA" id="ARBA00023077"/>
    </source>
</evidence>
<evidence type="ECO:0000256" key="12">
    <source>
        <dbReference type="RuleBase" id="RU003357"/>
    </source>
</evidence>
<keyword evidence="7" id="KW-0406">Ion transport</keyword>
<keyword evidence="4" id="KW-0410">Iron transport</keyword>
<evidence type="ECO:0000256" key="11">
    <source>
        <dbReference type="PROSITE-ProRule" id="PRU01360"/>
    </source>
</evidence>
<dbReference type="PROSITE" id="PS52016">
    <property type="entry name" value="TONB_DEPENDENT_REC_3"/>
    <property type="match status" value="1"/>
</dbReference>
<evidence type="ECO:0000256" key="13">
    <source>
        <dbReference type="SAM" id="SignalP"/>
    </source>
</evidence>
<evidence type="ECO:0000256" key="4">
    <source>
        <dbReference type="ARBA" id="ARBA00022496"/>
    </source>
</evidence>
<accession>A0ABT3SWU6</accession>
<name>A0ABT3SWU6_9GAMM</name>
<evidence type="ECO:0000313" key="16">
    <source>
        <dbReference type="EMBL" id="MCX2974071.1"/>
    </source>
</evidence>
<evidence type="ECO:0000313" key="17">
    <source>
        <dbReference type="Proteomes" id="UP001143307"/>
    </source>
</evidence>
<reference evidence="16" key="1">
    <citation type="submission" date="2019-02" db="EMBL/GenBank/DDBJ databases">
        <authorList>
            <person name="Li S.-H."/>
        </authorList>
    </citation>
    <scope>NUCLEOTIDE SEQUENCE</scope>
    <source>
        <strain evidence="16">IMCC8485</strain>
    </source>
</reference>
<evidence type="ECO:0000256" key="5">
    <source>
        <dbReference type="ARBA" id="ARBA00022692"/>
    </source>
</evidence>
<keyword evidence="17" id="KW-1185">Reference proteome</keyword>
<keyword evidence="6" id="KW-0408">Iron</keyword>
<evidence type="ECO:0000259" key="15">
    <source>
        <dbReference type="Pfam" id="PF07715"/>
    </source>
</evidence>
<dbReference type="Proteomes" id="UP001143307">
    <property type="component" value="Unassembled WGS sequence"/>
</dbReference>
<keyword evidence="3 11" id="KW-1134">Transmembrane beta strand</keyword>
<keyword evidence="16" id="KW-0675">Receptor</keyword>
<dbReference type="PANTHER" id="PTHR32552:SF81">
    <property type="entry name" value="TONB-DEPENDENT OUTER MEMBRANE RECEPTOR"/>
    <property type="match status" value="1"/>
</dbReference>
<comment type="subcellular location">
    <subcellularLocation>
        <location evidence="1 11">Cell outer membrane</location>
        <topology evidence="1 11">Multi-pass membrane protein</topology>
    </subcellularLocation>
</comment>
<comment type="caution">
    <text evidence="16">The sequence shown here is derived from an EMBL/GenBank/DDBJ whole genome shotgun (WGS) entry which is preliminary data.</text>
</comment>
<dbReference type="InterPro" id="IPR036942">
    <property type="entry name" value="Beta-barrel_TonB_sf"/>
</dbReference>
<dbReference type="InterPro" id="IPR012910">
    <property type="entry name" value="Plug_dom"/>
</dbReference>
<organism evidence="16 17">
    <name type="scientific">Candidatus Seongchinamella marina</name>
    <dbReference type="NCBI Taxonomy" id="2518990"/>
    <lineage>
        <taxon>Bacteria</taxon>
        <taxon>Pseudomonadati</taxon>
        <taxon>Pseudomonadota</taxon>
        <taxon>Gammaproteobacteria</taxon>
        <taxon>Cellvibrionales</taxon>
        <taxon>Halieaceae</taxon>
        <taxon>Seongchinamella</taxon>
    </lineage>
</organism>
<keyword evidence="2 11" id="KW-0813">Transport</keyword>
<feature type="domain" description="TonB-dependent receptor plug" evidence="15">
    <location>
        <begin position="56"/>
        <end position="161"/>
    </location>
</feature>
<gene>
    <name evidence="16" type="ORF">EYC87_10815</name>
</gene>
<evidence type="ECO:0000256" key="2">
    <source>
        <dbReference type="ARBA" id="ARBA00022448"/>
    </source>
</evidence>
<sequence>MTKSGRKTDTTRRVRNTFWSSVKVLTLATGVVSLGAQAQAVLEEVVVTAQKRVESLSDVPISVNVVDATKIADSGITNLNDLTDFVPNLSMNQTGIGTNITIRGISSGINPAFEQSVGMFVDDVYYGRAQLARVPYLDLARVEVLRGPQPILFGKNAIAGAISMITEHASTEGLDGFVQAEYNFDQEGTDFSGAVNFPLGDRFGVRLAALKRDSDGYYENTNLGDRPEAELDEQVLRASFRWEPTDSLTANFKIENAQFDTKGRFLEIINPVEVGGSPSYATALAGLTGGAVILDAEQDFKRQSNGDINETEVDNATLKIDWLVGDITMTSITSRVEYEDYQQCDCDFVSASLIDTSGREKFEQFSQEFRFTSEGGETIDWIGGVFYQDYDVELNDITIVPGDSLLGALSSSLLGTGARRAYDQDSELWSAFAQVTWNINDSWRLTLGGRYSEEEKSGSRSITTVDILDPSPVRDILGQPITSSPVAPFVYAGGFGIDNEQANLSGLTDCGGADDAIGHNLACDKDEDSFTPAVNLQWDATEDAMVYVSYTEGFKAGGFDARANNTGSFEFDEELATSYELGSKMTLADGRAELNVALYRTEYEDLQTSQFDGTLGFNVTNAGEATVQGIELDGRWQATDSLLFSYAAGILDFEFDSFPNSQCYFGEESSYPDGSELAGLCDRSGDTREFTPELTANLGGQYFFDIGGSMELTVGLDLIYSDEYFVSPTLDPNLEQDSYTKLNGRIALADNEGRWQVAVLFENITDEEILTFGNQAPTSTTLSGAFNNAIGAPGVATAYYGFYTAPYNVALQARYNF</sequence>
<evidence type="ECO:0000256" key="10">
    <source>
        <dbReference type="ARBA" id="ARBA00023237"/>
    </source>
</evidence>
<evidence type="ECO:0000256" key="3">
    <source>
        <dbReference type="ARBA" id="ARBA00022452"/>
    </source>
</evidence>
<feature type="signal peptide" evidence="13">
    <location>
        <begin position="1"/>
        <end position="38"/>
    </location>
</feature>
<feature type="chain" id="PRO_5046940507" evidence="13">
    <location>
        <begin position="39"/>
        <end position="817"/>
    </location>
</feature>
<dbReference type="Gene3D" id="2.40.170.20">
    <property type="entry name" value="TonB-dependent receptor, beta-barrel domain"/>
    <property type="match status" value="1"/>
</dbReference>
<dbReference type="InterPro" id="IPR000531">
    <property type="entry name" value="Beta-barrel_TonB"/>
</dbReference>
<keyword evidence="10 11" id="KW-0998">Cell outer membrane</keyword>
<protein>
    <submittedName>
        <fullName evidence="16">TonB-dependent receptor</fullName>
    </submittedName>
</protein>
<dbReference type="EMBL" id="SHNP01000003">
    <property type="protein sequence ID" value="MCX2974071.1"/>
    <property type="molecule type" value="Genomic_DNA"/>
</dbReference>
<dbReference type="InterPro" id="IPR039426">
    <property type="entry name" value="TonB-dep_rcpt-like"/>
</dbReference>
<keyword evidence="5 11" id="KW-0812">Transmembrane</keyword>
<feature type="domain" description="TonB-dependent receptor-like beta-barrel" evidence="14">
    <location>
        <begin position="185"/>
        <end position="748"/>
    </location>
</feature>
<keyword evidence="13" id="KW-0732">Signal</keyword>
<evidence type="ECO:0000256" key="6">
    <source>
        <dbReference type="ARBA" id="ARBA00023004"/>
    </source>
</evidence>
<keyword evidence="9 11" id="KW-0472">Membrane</keyword>
<evidence type="ECO:0000259" key="14">
    <source>
        <dbReference type="Pfam" id="PF00593"/>
    </source>
</evidence>
<dbReference type="RefSeq" id="WP_279252886.1">
    <property type="nucleotide sequence ID" value="NZ_SHNP01000003.1"/>
</dbReference>
<dbReference type="Pfam" id="PF00593">
    <property type="entry name" value="TonB_dep_Rec_b-barrel"/>
    <property type="match status" value="1"/>
</dbReference>
<comment type="similarity">
    <text evidence="11 12">Belongs to the TonB-dependent receptor family.</text>
</comment>
<proteinExistence type="inferred from homology"/>